<evidence type="ECO:0000256" key="7">
    <source>
        <dbReference type="ARBA" id="ARBA00023136"/>
    </source>
</evidence>
<dbReference type="GO" id="GO:1903785">
    <property type="term" value="P:L-valine transmembrane transport"/>
    <property type="evidence" value="ECO:0007669"/>
    <property type="project" value="TreeGrafter"/>
</dbReference>
<evidence type="ECO:0000256" key="6">
    <source>
        <dbReference type="ARBA" id="ARBA00022989"/>
    </source>
</evidence>
<sequence>MNRQEIVEGLKGGAVVALSSSPFAVLFGAVAVDNGLSLPEVALMSATVYAGASQLVGIELFGQHVAAWLIVLSIFAVNFRHVLYSAALTRYLTHFTLAQKLLAFFVLIDPQFAETVRRAESGKTIMLEWYLAFAATIYVPWLTFSIVGAAFGAMIGDPRVWAIDVLLPLYFLGIVVGFRRKPNFYPVVAASFIGSVLGYQFVGSPWHVSIGAAFGVLVAALMPLSPPPGAKTAKAGHS</sequence>
<evidence type="ECO:0000256" key="3">
    <source>
        <dbReference type="ARBA" id="ARBA00022448"/>
    </source>
</evidence>
<feature type="transmembrane region" description="Helical" evidence="8">
    <location>
        <begin position="129"/>
        <end position="154"/>
    </location>
</feature>
<keyword evidence="6 8" id="KW-1133">Transmembrane helix</keyword>
<keyword evidence="5 8" id="KW-0812">Transmembrane</keyword>
<dbReference type="EMBL" id="JQGC01000004">
    <property type="protein sequence ID" value="KFL31870.1"/>
    <property type="molecule type" value="Genomic_DNA"/>
</dbReference>
<gene>
    <name evidence="9" type="ORF">JP75_05530</name>
</gene>
<proteinExistence type="inferred from homology"/>
<comment type="caution">
    <text evidence="9">The sequence shown here is derived from an EMBL/GenBank/DDBJ whole genome shotgun (WGS) entry which is preliminary data.</text>
</comment>
<evidence type="ECO:0000313" key="10">
    <source>
        <dbReference type="Proteomes" id="UP000028981"/>
    </source>
</evidence>
<dbReference type="InterPro" id="IPR011606">
    <property type="entry name" value="Brnchd-chn_aa_trnsp_permease"/>
</dbReference>
<dbReference type="GO" id="GO:0005886">
    <property type="term" value="C:plasma membrane"/>
    <property type="evidence" value="ECO:0007669"/>
    <property type="project" value="UniProtKB-SubCell"/>
</dbReference>
<feature type="transmembrane region" description="Helical" evidence="8">
    <location>
        <begin position="12"/>
        <end position="32"/>
    </location>
</feature>
<evidence type="ECO:0000256" key="2">
    <source>
        <dbReference type="ARBA" id="ARBA00010735"/>
    </source>
</evidence>
<dbReference type="RefSeq" id="WP_035080350.1">
    <property type="nucleotide sequence ID" value="NZ_JQGC01000004.1"/>
</dbReference>
<feature type="transmembrane region" description="Helical" evidence="8">
    <location>
        <begin position="65"/>
        <end position="85"/>
    </location>
</feature>
<reference evidence="9 10" key="1">
    <citation type="submission" date="2014-08" db="EMBL/GenBank/DDBJ databases">
        <authorList>
            <person name="Hassan Y.I."/>
            <person name="Lepp D."/>
            <person name="Zhou T."/>
        </authorList>
    </citation>
    <scope>NUCLEOTIDE SEQUENCE [LARGE SCALE GENOMIC DNA]</scope>
    <source>
        <strain evidence="9 10">IFO13584</strain>
    </source>
</reference>
<feature type="transmembrane region" description="Helical" evidence="8">
    <location>
        <begin position="184"/>
        <end position="202"/>
    </location>
</feature>
<feature type="transmembrane region" description="Helical" evidence="8">
    <location>
        <begin position="160"/>
        <end position="177"/>
    </location>
</feature>
<feature type="transmembrane region" description="Helical" evidence="8">
    <location>
        <begin position="208"/>
        <end position="224"/>
    </location>
</feature>
<evidence type="ECO:0000256" key="1">
    <source>
        <dbReference type="ARBA" id="ARBA00004651"/>
    </source>
</evidence>
<keyword evidence="4" id="KW-1003">Cell membrane</keyword>
<organism evidence="9 10">
    <name type="scientific">Devosia riboflavina</name>
    <dbReference type="NCBI Taxonomy" id="46914"/>
    <lineage>
        <taxon>Bacteria</taxon>
        <taxon>Pseudomonadati</taxon>
        <taxon>Pseudomonadota</taxon>
        <taxon>Alphaproteobacteria</taxon>
        <taxon>Hyphomicrobiales</taxon>
        <taxon>Devosiaceae</taxon>
        <taxon>Devosia</taxon>
    </lineage>
</organism>
<comment type="similarity">
    <text evidence="2">Belongs to the AzlC family.</text>
</comment>
<dbReference type="AlphaFoldDB" id="A0A087M4R7"/>
<keyword evidence="10" id="KW-1185">Reference proteome</keyword>
<dbReference type="Proteomes" id="UP000028981">
    <property type="component" value="Unassembled WGS sequence"/>
</dbReference>
<protein>
    <submittedName>
        <fullName evidence="9">Branched-chain amino acid ABC transporter permease</fullName>
    </submittedName>
</protein>
<dbReference type="Pfam" id="PF03591">
    <property type="entry name" value="AzlC"/>
    <property type="match status" value="1"/>
</dbReference>
<dbReference type="PANTHER" id="PTHR34979">
    <property type="entry name" value="INNER MEMBRANE PROTEIN YGAZ"/>
    <property type="match status" value="1"/>
</dbReference>
<evidence type="ECO:0000256" key="8">
    <source>
        <dbReference type="SAM" id="Phobius"/>
    </source>
</evidence>
<evidence type="ECO:0000256" key="5">
    <source>
        <dbReference type="ARBA" id="ARBA00022692"/>
    </source>
</evidence>
<dbReference type="STRING" id="46914.JP75_05530"/>
<accession>A0A087M4R7</accession>
<comment type="subcellular location">
    <subcellularLocation>
        <location evidence="1">Cell membrane</location>
        <topology evidence="1">Multi-pass membrane protein</topology>
    </subcellularLocation>
</comment>
<evidence type="ECO:0000313" key="9">
    <source>
        <dbReference type="EMBL" id="KFL31870.1"/>
    </source>
</evidence>
<dbReference type="OrthoDB" id="9803444at2"/>
<name>A0A087M4R7_9HYPH</name>
<evidence type="ECO:0000256" key="4">
    <source>
        <dbReference type="ARBA" id="ARBA00022475"/>
    </source>
</evidence>
<keyword evidence="3" id="KW-0813">Transport</keyword>
<dbReference type="PANTHER" id="PTHR34979:SF1">
    <property type="entry name" value="INNER MEMBRANE PROTEIN YGAZ"/>
    <property type="match status" value="1"/>
</dbReference>
<keyword evidence="7 8" id="KW-0472">Membrane</keyword>